<dbReference type="Pfam" id="PF01248">
    <property type="entry name" value="Ribosomal_L7Ae"/>
    <property type="match status" value="1"/>
</dbReference>
<evidence type="ECO:0000259" key="1">
    <source>
        <dbReference type="Pfam" id="PF01248"/>
    </source>
</evidence>
<feature type="domain" description="Ribosomal protein eL8/eL30/eS12/Gadd45" evidence="1">
    <location>
        <begin position="5"/>
        <end position="80"/>
    </location>
</feature>
<protein>
    <submittedName>
        <fullName evidence="2">Large subunit ribosomal protein L7A</fullName>
    </submittedName>
</protein>
<dbReference type="EMBL" id="JAUSTY010000007">
    <property type="protein sequence ID" value="MDQ0166058.1"/>
    <property type="molecule type" value="Genomic_DNA"/>
</dbReference>
<dbReference type="RefSeq" id="WP_307393982.1">
    <property type="nucleotide sequence ID" value="NZ_BAAADK010000048.1"/>
</dbReference>
<dbReference type="Proteomes" id="UP001235840">
    <property type="component" value="Unassembled WGS sequence"/>
</dbReference>
<proteinExistence type="predicted"/>
<dbReference type="SUPFAM" id="SSF55315">
    <property type="entry name" value="L30e-like"/>
    <property type="match status" value="1"/>
</dbReference>
<organism evidence="2 3">
    <name type="scientific">Caldalkalibacillus horti</name>
    <dbReference type="NCBI Taxonomy" id="77523"/>
    <lineage>
        <taxon>Bacteria</taxon>
        <taxon>Bacillati</taxon>
        <taxon>Bacillota</taxon>
        <taxon>Bacilli</taxon>
        <taxon>Bacillales</taxon>
        <taxon>Bacillaceae</taxon>
        <taxon>Caldalkalibacillus</taxon>
    </lineage>
</organism>
<dbReference type="Gene3D" id="3.30.1330.30">
    <property type="match status" value="1"/>
</dbReference>
<keyword evidence="2" id="KW-0687">Ribonucleoprotein</keyword>
<dbReference type="GO" id="GO:0005840">
    <property type="term" value="C:ribosome"/>
    <property type="evidence" value="ECO:0007669"/>
    <property type="project" value="UniProtKB-KW"/>
</dbReference>
<dbReference type="InterPro" id="IPR004038">
    <property type="entry name" value="Ribosomal_eL8/eL30/eS12/Gad45"/>
</dbReference>
<accession>A0ABT9VYI3</accession>
<gene>
    <name evidence="2" type="ORF">J2S11_001959</name>
</gene>
<evidence type="ECO:0000313" key="2">
    <source>
        <dbReference type="EMBL" id="MDQ0166058.1"/>
    </source>
</evidence>
<dbReference type="NCBIfam" id="NF010125">
    <property type="entry name" value="PRK13602.1"/>
    <property type="match status" value="1"/>
</dbReference>
<evidence type="ECO:0000313" key="3">
    <source>
        <dbReference type="Proteomes" id="UP001235840"/>
    </source>
</evidence>
<dbReference type="InterPro" id="IPR029064">
    <property type="entry name" value="Ribosomal_eL30-like_sf"/>
</dbReference>
<keyword evidence="2" id="KW-0689">Ribosomal protein</keyword>
<dbReference type="PRINTS" id="PR00884">
    <property type="entry name" value="RIBOSOMALHS6"/>
</dbReference>
<keyword evidence="3" id="KW-1185">Reference proteome</keyword>
<sequence length="83" mass="9199">MSYDKVKQAKERKIGLKQTLKAIELNEAAEVIVARDADPKLIQKVLQQCEAKQILVSYVDSMNKLGRICGIEVGAATVALRKE</sequence>
<name>A0ABT9VYI3_9BACI</name>
<reference evidence="2 3" key="1">
    <citation type="submission" date="2023-07" db="EMBL/GenBank/DDBJ databases">
        <title>Genomic Encyclopedia of Type Strains, Phase IV (KMG-IV): sequencing the most valuable type-strain genomes for metagenomic binning, comparative biology and taxonomic classification.</title>
        <authorList>
            <person name="Goeker M."/>
        </authorList>
    </citation>
    <scope>NUCLEOTIDE SEQUENCE [LARGE SCALE GENOMIC DNA]</scope>
    <source>
        <strain evidence="2 3">DSM 12751</strain>
    </source>
</reference>
<comment type="caution">
    <text evidence="2">The sequence shown here is derived from an EMBL/GenBank/DDBJ whole genome shotgun (WGS) entry which is preliminary data.</text>
</comment>